<dbReference type="KEGG" id="mbah:HYN46_07645"/>
<organism evidence="1 2">
    <name type="scientific">Aquirhabdus parva</name>
    <dbReference type="NCBI Taxonomy" id="2283318"/>
    <lineage>
        <taxon>Bacteria</taxon>
        <taxon>Pseudomonadati</taxon>
        <taxon>Pseudomonadota</taxon>
        <taxon>Gammaproteobacteria</taxon>
        <taxon>Moraxellales</taxon>
        <taxon>Moraxellaceae</taxon>
        <taxon>Aquirhabdus</taxon>
    </lineage>
</organism>
<dbReference type="Proteomes" id="UP000253940">
    <property type="component" value="Chromosome"/>
</dbReference>
<evidence type="ECO:0000313" key="2">
    <source>
        <dbReference type="Proteomes" id="UP000253940"/>
    </source>
</evidence>
<sequence length="120" mass="13555">MAINHITRAQAAWPILIRTARRRARISYSELCGAIGLHPRAATHLLNVIYQYCLIYELPPIVALAVSKSSQLPGVGYTITGRGGFDYEALLEEIYDFDWPDRVPNFALIDPKRKITKNID</sequence>
<reference evidence="1 2" key="1">
    <citation type="submission" date="2018-07" db="EMBL/GenBank/DDBJ databases">
        <title>Genome sequencing of Moraxellaceae gen. HYN0046.</title>
        <authorList>
            <person name="Kim M."/>
            <person name="Yi H."/>
        </authorList>
    </citation>
    <scope>NUCLEOTIDE SEQUENCE [LARGE SCALE GENOMIC DNA]</scope>
    <source>
        <strain evidence="1 2">HYN0046</strain>
    </source>
</reference>
<name>A0A345P608_9GAMM</name>
<keyword evidence="2" id="KW-1185">Reference proteome</keyword>
<dbReference type="EMBL" id="CP031222">
    <property type="protein sequence ID" value="AXI02717.1"/>
    <property type="molecule type" value="Genomic_DNA"/>
</dbReference>
<accession>A0A345P608</accession>
<dbReference type="OrthoDB" id="5769657at2"/>
<evidence type="ECO:0000313" key="1">
    <source>
        <dbReference type="EMBL" id="AXI02717.1"/>
    </source>
</evidence>
<dbReference type="RefSeq" id="WP_114898827.1">
    <property type="nucleotide sequence ID" value="NZ_CP031222.1"/>
</dbReference>
<gene>
    <name evidence="1" type="ORF">HYN46_07645</name>
</gene>
<protein>
    <submittedName>
        <fullName evidence="1">Uncharacterized protein</fullName>
    </submittedName>
</protein>
<proteinExistence type="predicted"/>
<dbReference type="AlphaFoldDB" id="A0A345P608"/>